<dbReference type="GO" id="GO:0003677">
    <property type="term" value="F:DNA binding"/>
    <property type="evidence" value="ECO:0007669"/>
    <property type="project" value="UniProtKB-UniRule"/>
</dbReference>
<keyword evidence="1 2" id="KW-0238">DNA-binding</keyword>
<dbReference type="InterPro" id="IPR009057">
    <property type="entry name" value="Homeodomain-like_sf"/>
</dbReference>
<dbReference type="STRING" id="1045775.SAMN05216378_1911"/>
<evidence type="ECO:0000313" key="4">
    <source>
        <dbReference type="EMBL" id="SFD99534.1"/>
    </source>
</evidence>
<name>A0A1I1WWH1_9BACL</name>
<sequence>MGYEIFMWYNFIKFIQEPEGNMNGFEKRAEQLKAKIRAAVFNMLQTCEPKNIRIADIASEAGVSQVTIYNYFGSKEDLIRDVFMQYVSEHVDDFEVFMSQGPTFQQFVQYVVLADKEAFRRFSPEFIQQMMSGDPEFAKYIDEVTQQRAMPLMLAFIEECKRKGQISDKVSTEMILTYVNMFVSQSQKLLEQAQQSGKGEQFFEEFLHLFFYGVCGIEPGS</sequence>
<proteinExistence type="predicted"/>
<keyword evidence="5" id="KW-1185">Reference proteome</keyword>
<evidence type="ECO:0000256" key="1">
    <source>
        <dbReference type="ARBA" id="ARBA00023125"/>
    </source>
</evidence>
<gene>
    <name evidence="4" type="ORF">SAMN05216378_1911</name>
</gene>
<protein>
    <submittedName>
        <fullName evidence="4">DNA-binding transcriptional regulator, AcrR family</fullName>
    </submittedName>
</protein>
<accession>A0A1I1WWH1</accession>
<dbReference type="Pfam" id="PF00440">
    <property type="entry name" value="TetR_N"/>
    <property type="match status" value="1"/>
</dbReference>
<dbReference type="Gene3D" id="1.10.357.10">
    <property type="entry name" value="Tetracycline Repressor, domain 2"/>
    <property type="match status" value="1"/>
</dbReference>
<evidence type="ECO:0000313" key="5">
    <source>
        <dbReference type="Proteomes" id="UP000198855"/>
    </source>
</evidence>
<dbReference type="PANTHER" id="PTHR43479:SF21">
    <property type="entry name" value="TRANSCRIPTIONAL REGULATOR, TETR FAMILY"/>
    <property type="match status" value="1"/>
</dbReference>
<feature type="domain" description="HTH tetR-type" evidence="3">
    <location>
        <begin position="30"/>
        <end position="90"/>
    </location>
</feature>
<evidence type="ECO:0000259" key="3">
    <source>
        <dbReference type="PROSITE" id="PS50977"/>
    </source>
</evidence>
<dbReference type="SUPFAM" id="SSF46689">
    <property type="entry name" value="Homeodomain-like"/>
    <property type="match status" value="1"/>
</dbReference>
<dbReference type="OrthoDB" id="113732at2"/>
<dbReference type="InterPro" id="IPR001647">
    <property type="entry name" value="HTH_TetR"/>
</dbReference>
<dbReference type="EMBL" id="FOMT01000002">
    <property type="protein sequence ID" value="SFD99534.1"/>
    <property type="molecule type" value="Genomic_DNA"/>
</dbReference>
<dbReference type="InterPro" id="IPR050624">
    <property type="entry name" value="HTH-type_Tx_Regulator"/>
</dbReference>
<feature type="DNA-binding region" description="H-T-H motif" evidence="2">
    <location>
        <begin position="53"/>
        <end position="72"/>
    </location>
</feature>
<evidence type="ECO:0000256" key="2">
    <source>
        <dbReference type="PROSITE-ProRule" id="PRU00335"/>
    </source>
</evidence>
<dbReference type="Proteomes" id="UP000198855">
    <property type="component" value="Unassembled WGS sequence"/>
</dbReference>
<reference evidence="5" key="1">
    <citation type="submission" date="2016-10" db="EMBL/GenBank/DDBJ databases">
        <authorList>
            <person name="Varghese N."/>
            <person name="Submissions S."/>
        </authorList>
    </citation>
    <scope>NUCLEOTIDE SEQUENCE [LARGE SCALE GENOMIC DNA]</scope>
    <source>
        <strain evidence="5">CGMCC 1.10784</strain>
    </source>
</reference>
<dbReference type="PANTHER" id="PTHR43479">
    <property type="entry name" value="ACREF/ENVCD OPERON REPRESSOR-RELATED"/>
    <property type="match status" value="1"/>
</dbReference>
<dbReference type="PROSITE" id="PS50977">
    <property type="entry name" value="HTH_TETR_2"/>
    <property type="match status" value="1"/>
</dbReference>
<dbReference type="AlphaFoldDB" id="A0A1I1WWH1"/>
<organism evidence="4 5">
    <name type="scientific">Paenibacillus catalpae</name>
    <dbReference type="NCBI Taxonomy" id="1045775"/>
    <lineage>
        <taxon>Bacteria</taxon>
        <taxon>Bacillati</taxon>
        <taxon>Bacillota</taxon>
        <taxon>Bacilli</taxon>
        <taxon>Bacillales</taxon>
        <taxon>Paenibacillaceae</taxon>
        <taxon>Paenibacillus</taxon>
    </lineage>
</organism>